<dbReference type="RefSeq" id="WP_093026332.1">
    <property type="nucleotide sequence ID" value="NZ_FPBK01000018.1"/>
</dbReference>
<dbReference type="Pfam" id="PF11138">
    <property type="entry name" value="DUF2911"/>
    <property type="match status" value="1"/>
</dbReference>
<dbReference type="InterPro" id="IPR021314">
    <property type="entry name" value="DUF2911"/>
</dbReference>
<keyword evidence="2" id="KW-1185">Reference proteome</keyword>
<dbReference type="OrthoDB" id="187854at2"/>
<accession>A0A1I7IMK9</accession>
<organism evidence="1 2">
    <name type="scientific">Pustulibacterium marinum</name>
    <dbReference type="NCBI Taxonomy" id="1224947"/>
    <lineage>
        <taxon>Bacteria</taxon>
        <taxon>Pseudomonadati</taxon>
        <taxon>Bacteroidota</taxon>
        <taxon>Flavobacteriia</taxon>
        <taxon>Flavobacteriales</taxon>
        <taxon>Flavobacteriaceae</taxon>
        <taxon>Pustulibacterium</taxon>
    </lineage>
</organism>
<proteinExistence type="predicted"/>
<evidence type="ECO:0000313" key="1">
    <source>
        <dbReference type="EMBL" id="SFU74142.1"/>
    </source>
</evidence>
<dbReference type="EMBL" id="FPBK01000018">
    <property type="protein sequence ID" value="SFU74142.1"/>
    <property type="molecule type" value="Genomic_DNA"/>
</dbReference>
<dbReference type="Proteomes" id="UP000199138">
    <property type="component" value="Unassembled WGS sequence"/>
</dbReference>
<name>A0A1I7IMK9_9FLAO</name>
<reference evidence="1 2" key="1">
    <citation type="submission" date="2016-10" db="EMBL/GenBank/DDBJ databases">
        <authorList>
            <person name="de Groot N.N."/>
        </authorList>
    </citation>
    <scope>NUCLEOTIDE SEQUENCE [LARGE SCALE GENOMIC DNA]</scope>
    <source>
        <strain evidence="1 2">CGMCC 1.12333</strain>
    </source>
</reference>
<evidence type="ECO:0000313" key="2">
    <source>
        <dbReference type="Proteomes" id="UP000199138"/>
    </source>
</evidence>
<dbReference type="AlphaFoldDB" id="A0A1I7IMK9"/>
<dbReference type="STRING" id="1224947.SAMN05216480_11811"/>
<sequence length="280" mass="31363">MKNRVITSIAVAVMSVTALQAQQLEIPKPSPTQHLTQEFAIGSIEVAYSRPGLKGRTIGTDFVPYGKLWRTGANGATTITFTDAVTFGTTKVTKGTYGLLSIPNENEWTVILTSDLNVNLPSKYQKEHDIASVTIPVTKLQVQEETFSIDFAKFTLNSCELQLRWDHSLVSVPISTDIDSKITKQIDAIFQQDSKPYYAAAQYYFDTDRDLNQAKTWIEKATADEKHANMLHMFWLQAQIYEKLGETKKAKATAKLLIEKATKLGNQDYVTIGENFIENL</sequence>
<gene>
    <name evidence="1" type="ORF">SAMN05216480_11811</name>
</gene>
<protein>
    <recommendedName>
        <fullName evidence="3">DUF2911 domain-containing protein</fullName>
    </recommendedName>
</protein>
<evidence type="ECO:0008006" key="3">
    <source>
        <dbReference type="Google" id="ProtNLM"/>
    </source>
</evidence>